<keyword evidence="5" id="KW-0804">Transcription</keyword>
<reference evidence="7 8" key="1">
    <citation type="submission" date="2018-09" db="EMBL/GenBank/DDBJ databases">
        <authorList>
            <person name="Zhu H."/>
        </authorList>
    </citation>
    <scope>NUCLEOTIDE SEQUENCE [LARGE SCALE GENOMIC DNA]</scope>
    <source>
        <strain evidence="7 8">K2W22B-5</strain>
    </source>
</reference>
<dbReference type="GO" id="GO:0003677">
    <property type="term" value="F:DNA binding"/>
    <property type="evidence" value="ECO:0007669"/>
    <property type="project" value="UniProtKB-KW"/>
</dbReference>
<evidence type="ECO:0000256" key="3">
    <source>
        <dbReference type="ARBA" id="ARBA00023015"/>
    </source>
</evidence>
<dbReference type="PANTHER" id="PTHR46577:SF2">
    <property type="entry name" value="TRANSCRIPTIONAL REGULATORY PROTEIN"/>
    <property type="match status" value="1"/>
</dbReference>
<evidence type="ECO:0000313" key="7">
    <source>
        <dbReference type="EMBL" id="RJF79377.1"/>
    </source>
</evidence>
<evidence type="ECO:0000313" key="8">
    <source>
        <dbReference type="Proteomes" id="UP000283458"/>
    </source>
</evidence>
<dbReference type="PROSITE" id="PS50949">
    <property type="entry name" value="HTH_GNTR"/>
    <property type="match status" value="1"/>
</dbReference>
<comment type="caution">
    <text evidence="7">The sequence shown here is derived from an EMBL/GenBank/DDBJ whole genome shotgun (WGS) entry which is preliminary data.</text>
</comment>
<dbReference type="EMBL" id="QYUL01000003">
    <property type="protein sequence ID" value="RJF79377.1"/>
    <property type="molecule type" value="Genomic_DNA"/>
</dbReference>
<dbReference type="GO" id="GO:0030170">
    <property type="term" value="F:pyridoxal phosphate binding"/>
    <property type="evidence" value="ECO:0007669"/>
    <property type="project" value="InterPro"/>
</dbReference>
<evidence type="ECO:0000256" key="2">
    <source>
        <dbReference type="ARBA" id="ARBA00022898"/>
    </source>
</evidence>
<keyword evidence="2" id="KW-0663">Pyridoxal phosphate</keyword>
<keyword evidence="3" id="KW-0805">Transcription regulation</keyword>
<keyword evidence="7" id="KW-0808">Transferase</keyword>
<dbReference type="Proteomes" id="UP000283458">
    <property type="component" value="Unassembled WGS sequence"/>
</dbReference>
<dbReference type="GO" id="GO:0003700">
    <property type="term" value="F:DNA-binding transcription factor activity"/>
    <property type="evidence" value="ECO:0007669"/>
    <property type="project" value="InterPro"/>
</dbReference>
<dbReference type="InterPro" id="IPR036388">
    <property type="entry name" value="WH-like_DNA-bd_sf"/>
</dbReference>
<accession>A0A418VSB0</accession>
<dbReference type="InterPro" id="IPR004839">
    <property type="entry name" value="Aminotransferase_I/II_large"/>
</dbReference>
<keyword evidence="8" id="KW-1185">Reference proteome</keyword>
<dbReference type="PANTHER" id="PTHR46577">
    <property type="entry name" value="HTH-TYPE TRANSCRIPTIONAL REGULATORY PROTEIN GABR"/>
    <property type="match status" value="1"/>
</dbReference>
<dbReference type="AlphaFoldDB" id="A0A418VSB0"/>
<dbReference type="InterPro" id="IPR036390">
    <property type="entry name" value="WH_DNA-bd_sf"/>
</dbReference>
<dbReference type="GO" id="GO:0008483">
    <property type="term" value="F:transaminase activity"/>
    <property type="evidence" value="ECO:0007669"/>
    <property type="project" value="UniProtKB-KW"/>
</dbReference>
<dbReference type="Gene3D" id="1.10.10.10">
    <property type="entry name" value="Winged helix-like DNA-binding domain superfamily/Winged helix DNA-binding domain"/>
    <property type="match status" value="1"/>
</dbReference>
<feature type="domain" description="HTH gntR-type" evidence="6">
    <location>
        <begin position="1"/>
        <end position="69"/>
    </location>
</feature>
<sequence length="464" mass="49923">MSRVGDIVDQINDQIDRGLLKTGDRLRSVREGAREHGVSKNTMADAYDRLVAMGRVEAKQGSGYTVARAAKPRQEPRPPHLADAVDHVSLLREQLERHYSVRVGDGRPPPSWMERLEVGSHARLMRPSGGGDLDHGYGSPWGYGPLRERIALTLAERSIIAPPDRILLTQGANHALDLICRHLLEPGDCALVDSPGYYPLFGKLTLAKVTVAGVRRRADGPDLEEFAAKIAALKPKLFFTQSLAHNPTGGSTSIAVAHKLLQIAAQHGVTIVEDDPFADVLPASAPRLAALDQLERVIYVGTFSKTLSASLRVGYLAAAPALARSLCDLKMLTIVSTSDYVERLVHALIAGGQYLRHLRRLKTRIETASAEALAALERVGVAVPVAPTGGFYIWGQLPEGLEEAALVRAAADQGIFLAPGSVFFPERGENGGGGGGLAMRINVAYAADPRFLDFIAEQTTQRAG</sequence>
<evidence type="ECO:0000256" key="4">
    <source>
        <dbReference type="ARBA" id="ARBA00023125"/>
    </source>
</evidence>
<name>A0A418VSB0_9PROT</name>
<proteinExistence type="inferred from homology"/>
<dbReference type="Pfam" id="PF00392">
    <property type="entry name" value="GntR"/>
    <property type="match status" value="1"/>
</dbReference>
<dbReference type="SUPFAM" id="SSF46785">
    <property type="entry name" value="Winged helix' DNA-binding domain"/>
    <property type="match status" value="1"/>
</dbReference>
<organism evidence="7 8">
    <name type="scientific">Azospirillum cavernae</name>
    <dbReference type="NCBI Taxonomy" id="2320860"/>
    <lineage>
        <taxon>Bacteria</taxon>
        <taxon>Pseudomonadati</taxon>
        <taxon>Pseudomonadota</taxon>
        <taxon>Alphaproteobacteria</taxon>
        <taxon>Rhodospirillales</taxon>
        <taxon>Azospirillaceae</taxon>
        <taxon>Azospirillum</taxon>
    </lineage>
</organism>
<keyword evidence="7" id="KW-0032">Aminotransferase</keyword>
<dbReference type="RefSeq" id="WP_119832836.1">
    <property type="nucleotide sequence ID" value="NZ_QYUL01000003.1"/>
</dbReference>
<dbReference type="SUPFAM" id="SSF53383">
    <property type="entry name" value="PLP-dependent transferases"/>
    <property type="match status" value="1"/>
</dbReference>
<dbReference type="OrthoDB" id="9802328at2"/>
<dbReference type="InterPro" id="IPR015421">
    <property type="entry name" value="PyrdxlP-dep_Trfase_major"/>
</dbReference>
<dbReference type="Pfam" id="PF00155">
    <property type="entry name" value="Aminotran_1_2"/>
    <property type="match status" value="1"/>
</dbReference>
<evidence type="ECO:0000259" key="6">
    <source>
        <dbReference type="PROSITE" id="PS50949"/>
    </source>
</evidence>
<keyword evidence="4" id="KW-0238">DNA-binding</keyword>
<dbReference type="InterPro" id="IPR051446">
    <property type="entry name" value="HTH_trans_reg/aminotransferase"/>
</dbReference>
<dbReference type="InterPro" id="IPR015424">
    <property type="entry name" value="PyrdxlP-dep_Trfase"/>
</dbReference>
<dbReference type="CDD" id="cd07377">
    <property type="entry name" value="WHTH_GntR"/>
    <property type="match status" value="1"/>
</dbReference>
<evidence type="ECO:0000256" key="1">
    <source>
        <dbReference type="ARBA" id="ARBA00005384"/>
    </source>
</evidence>
<evidence type="ECO:0000256" key="5">
    <source>
        <dbReference type="ARBA" id="ARBA00023163"/>
    </source>
</evidence>
<dbReference type="InterPro" id="IPR000524">
    <property type="entry name" value="Tscrpt_reg_HTH_GntR"/>
</dbReference>
<protein>
    <submittedName>
        <fullName evidence="7">PLP-dependent aminotransferase family protein</fullName>
    </submittedName>
</protein>
<comment type="similarity">
    <text evidence="1">In the C-terminal section; belongs to the class-I pyridoxal-phosphate-dependent aminotransferase family.</text>
</comment>
<dbReference type="CDD" id="cd00609">
    <property type="entry name" value="AAT_like"/>
    <property type="match status" value="1"/>
</dbReference>
<dbReference type="Gene3D" id="3.40.640.10">
    <property type="entry name" value="Type I PLP-dependent aspartate aminotransferase-like (Major domain)"/>
    <property type="match status" value="1"/>
</dbReference>
<gene>
    <name evidence="7" type="ORF">D3877_21600</name>
</gene>
<dbReference type="SMART" id="SM00345">
    <property type="entry name" value="HTH_GNTR"/>
    <property type="match status" value="1"/>
</dbReference>